<keyword evidence="2" id="KW-0472">Membrane</keyword>
<dbReference type="Proteomes" id="UP000002774">
    <property type="component" value="Chromosome"/>
</dbReference>
<name>H1YE25_9SPHI</name>
<accession>H1YE25</accession>
<evidence type="ECO:0000256" key="2">
    <source>
        <dbReference type="SAM" id="Phobius"/>
    </source>
</evidence>
<evidence type="ECO:0000313" key="3">
    <source>
        <dbReference type="EMBL" id="EHQ25203.1"/>
    </source>
</evidence>
<dbReference type="HOGENOM" id="CLU_2523909_0_0_10"/>
<gene>
    <name evidence="3" type="ORF">Mucpa_1030</name>
</gene>
<sequence>MLYKNRSTMKNPFVTQNHNTALVATLAISTAALGGLTYWFIRRRQEIAAAAAELKEHASDYLKPHPKKKLRADKHDLESLVNHS</sequence>
<proteinExistence type="predicted"/>
<feature type="transmembrane region" description="Helical" evidence="2">
    <location>
        <begin position="20"/>
        <end position="41"/>
    </location>
</feature>
<protein>
    <submittedName>
        <fullName evidence="3">Uncharacterized protein</fullName>
    </submittedName>
</protein>
<organism evidence="3 4">
    <name type="scientific">Mucilaginibacter paludis DSM 18603</name>
    <dbReference type="NCBI Taxonomy" id="714943"/>
    <lineage>
        <taxon>Bacteria</taxon>
        <taxon>Pseudomonadati</taxon>
        <taxon>Bacteroidota</taxon>
        <taxon>Sphingobacteriia</taxon>
        <taxon>Sphingobacteriales</taxon>
        <taxon>Sphingobacteriaceae</taxon>
        <taxon>Mucilaginibacter</taxon>
    </lineage>
</organism>
<evidence type="ECO:0000256" key="1">
    <source>
        <dbReference type="SAM" id="MobiDB-lite"/>
    </source>
</evidence>
<keyword evidence="4" id="KW-1185">Reference proteome</keyword>
<keyword evidence="2" id="KW-1133">Transmembrane helix</keyword>
<keyword evidence="2" id="KW-0812">Transmembrane</keyword>
<evidence type="ECO:0000313" key="4">
    <source>
        <dbReference type="Proteomes" id="UP000002774"/>
    </source>
</evidence>
<reference evidence="3" key="1">
    <citation type="submission" date="2011-09" db="EMBL/GenBank/DDBJ databases">
        <title>The permanent draft genome of Mucilaginibacter paludis DSM 18603.</title>
        <authorList>
            <consortium name="US DOE Joint Genome Institute (JGI-PGF)"/>
            <person name="Lucas S."/>
            <person name="Han J."/>
            <person name="Lapidus A."/>
            <person name="Bruce D."/>
            <person name="Goodwin L."/>
            <person name="Pitluck S."/>
            <person name="Peters L."/>
            <person name="Kyrpides N."/>
            <person name="Mavromatis K."/>
            <person name="Ivanova N."/>
            <person name="Mikhailova N."/>
            <person name="Held B."/>
            <person name="Detter J.C."/>
            <person name="Tapia R."/>
            <person name="Han C."/>
            <person name="Land M."/>
            <person name="Hauser L."/>
            <person name="Markowitz V."/>
            <person name="Cheng J.-F."/>
            <person name="Hugenholtz P."/>
            <person name="Woyke T."/>
            <person name="Wu D."/>
            <person name="Tindall B."/>
            <person name="Brambilla E."/>
            <person name="Klenk H.-P."/>
            <person name="Eisen J.A."/>
        </authorList>
    </citation>
    <scope>NUCLEOTIDE SEQUENCE [LARGE SCALE GENOMIC DNA]</scope>
    <source>
        <strain evidence="3">DSM 18603</strain>
    </source>
</reference>
<feature type="region of interest" description="Disordered" evidence="1">
    <location>
        <begin position="58"/>
        <end position="84"/>
    </location>
</feature>
<dbReference type="AlphaFoldDB" id="H1YE25"/>
<dbReference type="EMBL" id="CM001403">
    <property type="protein sequence ID" value="EHQ25203.1"/>
    <property type="molecule type" value="Genomic_DNA"/>
</dbReference>